<dbReference type="Proteomes" id="UP000233517">
    <property type="component" value="Unassembled WGS sequence"/>
</dbReference>
<evidence type="ECO:0000313" key="3">
    <source>
        <dbReference type="EMBL" id="PKM91808.1"/>
    </source>
</evidence>
<dbReference type="GO" id="GO:0003824">
    <property type="term" value="F:catalytic activity"/>
    <property type="evidence" value="ECO:0007669"/>
    <property type="project" value="InterPro"/>
</dbReference>
<proteinExistence type="predicted"/>
<comment type="caution">
    <text evidence="3">The sequence shown here is derived from an EMBL/GenBank/DDBJ whole genome shotgun (WGS) entry which is preliminary data.</text>
</comment>
<organism evidence="3 4">
    <name type="scientific">Candidatus Falkowbacteria bacterium HGW-Falkowbacteria-1</name>
    <dbReference type="NCBI Taxonomy" id="2013768"/>
    <lineage>
        <taxon>Bacteria</taxon>
        <taxon>Candidatus Falkowiibacteriota</taxon>
    </lineage>
</organism>
<evidence type="ECO:0000313" key="4">
    <source>
        <dbReference type="Proteomes" id="UP000233517"/>
    </source>
</evidence>
<accession>A0A2N2EAU3</accession>
<evidence type="ECO:0000256" key="1">
    <source>
        <dbReference type="PROSITE-ProRule" id="PRU00464"/>
    </source>
</evidence>
<dbReference type="SUPFAM" id="SSF54197">
    <property type="entry name" value="HIT-like"/>
    <property type="match status" value="1"/>
</dbReference>
<feature type="domain" description="HIT" evidence="2">
    <location>
        <begin position="1"/>
        <end position="106"/>
    </location>
</feature>
<sequence length="131" mass="14894">MCVFCETNGDLIVSESKNSLILINCFPMGKMSLLAIPKRHVESLSELTAEELNDFFQSIVLIENKVKAVLRPEGINIFINEGEIAGQTVNHLHCHIVFRGKNDGLKNFMRKREKKIITPAKIKKIKNIFKL</sequence>
<reference evidence="3 4" key="1">
    <citation type="journal article" date="2017" name="ISME J.">
        <title>Potential for microbial H2 and metal transformations associated with novel bacteria and archaea in deep terrestrial subsurface sediments.</title>
        <authorList>
            <person name="Hernsdorf A.W."/>
            <person name="Amano Y."/>
            <person name="Miyakawa K."/>
            <person name="Ise K."/>
            <person name="Suzuki Y."/>
            <person name="Anantharaman K."/>
            <person name="Probst A."/>
            <person name="Burstein D."/>
            <person name="Thomas B.C."/>
            <person name="Banfield J.F."/>
        </authorList>
    </citation>
    <scope>NUCLEOTIDE SEQUENCE [LARGE SCALE GENOMIC DNA]</scope>
    <source>
        <strain evidence="3">HGW-Falkowbacteria-1</strain>
    </source>
</reference>
<dbReference type="PANTHER" id="PTHR42997:SF1">
    <property type="entry name" value="AP-4-A PHOSPHORYLASE"/>
    <property type="match status" value="1"/>
</dbReference>
<name>A0A2N2EAU3_9BACT</name>
<feature type="short sequence motif" description="Histidine triad motif" evidence="1">
    <location>
        <begin position="91"/>
        <end position="95"/>
    </location>
</feature>
<gene>
    <name evidence="3" type="ORF">CVU82_01205</name>
</gene>
<dbReference type="EMBL" id="PHAI01000001">
    <property type="protein sequence ID" value="PKM91808.1"/>
    <property type="molecule type" value="Genomic_DNA"/>
</dbReference>
<dbReference type="AlphaFoldDB" id="A0A2N2EAU3"/>
<dbReference type="InterPro" id="IPR036265">
    <property type="entry name" value="HIT-like_sf"/>
</dbReference>
<dbReference type="InterPro" id="IPR011146">
    <property type="entry name" value="HIT-like"/>
</dbReference>
<dbReference type="PROSITE" id="PS51084">
    <property type="entry name" value="HIT_2"/>
    <property type="match status" value="1"/>
</dbReference>
<dbReference type="Gene3D" id="3.30.428.10">
    <property type="entry name" value="HIT-like"/>
    <property type="match status" value="1"/>
</dbReference>
<dbReference type="PANTHER" id="PTHR42997">
    <property type="entry name" value="HIT FAMILY HYDROLASE"/>
    <property type="match status" value="1"/>
</dbReference>
<dbReference type="InterPro" id="IPR052908">
    <property type="entry name" value="AP-4-A_phosphorylase"/>
</dbReference>
<evidence type="ECO:0000259" key="2">
    <source>
        <dbReference type="PROSITE" id="PS51084"/>
    </source>
</evidence>
<dbReference type="Pfam" id="PF01230">
    <property type="entry name" value="HIT"/>
    <property type="match status" value="1"/>
</dbReference>
<protein>
    <submittedName>
        <fullName evidence="3">HIT family protein</fullName>
    </submittedName>
</protein>